<dbReference type="InterPro" id="IPR010982">
    <property type="entry name" value="Lambda_DNA-bd_dom_sf"/>
</dbReference>
<feature type="domain" description="HTH cro/C1-type" evidence="1">
    <location>
        <begin position="16"/>
        <end position="74"/>
    </location>
</feature>
<dbReference type="InterPro" id="IPR001387">
    <property type="entry name" value="Cro/C1-type_HTH"/>
</dbReference>
<name>A0ABU1WDD4_9GAMM</name>
<dbReference type="Proteomes" id="UP001251524">
    <property type="component" value="Unassembled WGS sequence"/>
</dbReference>
<proteinExistence type="predicted"/>
<dbReference type="PROSITE" id="PS50943">
    <property type="entry name" value="HTH_CROC1"/>
    <property type="match status" value="1"/>
</dbReference>
<organism evidence="2 3">
    <name type="scientific">Lysobacter niastensis</name>
    <dbReference type="NCBI Taxonomy" id="380629"/>
    <lineage>
        <taxon>Bacteria</taxon>
        <taxon>Pseudomonadati</taxon>
        <taxon>Pseudomonadota</taxon>
        <taxon>Gammaproteobacteria</taxon>
        <taxon>Lysobacterales</taxon>
        <taxon>Lysobacteraceae</taxon>
        <taxon>Lysobacter</taxon>
    </lineage>
</organism>
<evidence type="ECO:0000313" key="3">
    <source>
        <dbReference type="Proteomes" id="UP001251524"/>
    </source>
</evidence>
<dbReference type="SMART" id="SM00530">
    <property type="entry name" value="HTH_XRE"/>
    <property type="match status" value="1"/>
</dbReference>
<dbReference type="Gene3D" id="1.10.260.40">
    <property type="entry name" value="lambda repressor-like DNA-binding domains"/>
    <property type="match status" value="1"/>
</dbReference>
<dbReference type="Pfam" id="PF01381">
    <property type="entry name" value="HTH_3"/>
    <property type="match status" value="1"/>
</dbReference>
<evidence type="ECO:0000313" key="2">
    <source>
        <dbReference type="EMBL" id="MDR7135626.1"/>
    </source>
</evidence>
<protein>
    <submittedName>
        <fullName evidence="2">Transcriptional regulator with XRE-family HTH domain</fullName>
    </submittedName>
</protein>
<comment type="caution">
    <text evidence="2">The sequence shown here is derived from an EMBL/GenBank/DDBJ whole genome shotgun (WGS) entry which is preliminary data.</text>
</comment>
<sequence>MTTLPLPTLAVFAKRLKQARHARGLSQRELGDHIGLGKQVGSTRINRYEQQKARCDMDTAARIAKELGVPLAFLFAESDTLAEMILAFSKLTKTDQGKLLAELKKKIASKSDK</sequence>
<keyword evidence="3" id="KW-1185">Reference proteome</keyword>
<reference evidence="2 3" key="1">
    <citation type="submission" date="2023-07" db="EMBL/GenBank/DDBJ databases">
        <title>Sorghum-associated microbial communities from plants grown in Nebraska, USA.</title>
        <authorList>
            <person name="Schachtman D."/>
        </authorList>
    </citation>
    <scope>NUCLEOTIDE SEQUENCE [LARGE SCALE GENOMIC DNA]</scope>
    <source>
        <strain evidence="2 3">BE198</strain>
    </source>
</reference>
<dbReference type="SUPFAM" id="SSF47413">
    <property type="entry name" value="lambda repressor-like DNA-binding domains"/>
    <property type="match status" value="1"/>
</dbReference>
<dbReference type="CDD" id="cd00093">
    <property type="entry name" value="HTH_XRE"/>
    <property type="match status" value="1"/>
</dbReference>
<evidence type="ECO:0000259" key="1">
    <source>
        <dbReference type="PROSITE" id="PS50943"/>
    </source>
</evidence>
<accession>A0ABU1WDD4</accession>
<dbReference type="EMBL" id="JAVDVY010000002">
    <property type="protein sequence ID" value="MDR7135626.1"/>
    <property type="molecule type" value="Genomic_DNA"/>
</dbReference>
<gene>
    <name evidence="2" type="ORF">J2X06_002835</name>
</gene>
<dbReference type="RefSeq" id="WP_310063414.1">
    <property type="nucleotide sequence ID" value="NZ_JAVDVY010000002.1"/>
</dbReference>